<keyword evidence="2" id="KW-0472">Membrane</keyword>
<organism evidence="3 4">
    <name type="scientific">Aeromicrobium erythreum</name>
    <dbReference type="NCBI Taxonomy" id="2041"/>
    <lineage>
        <taxon>Bacteria</taxon>
        <taxon>Bacillati</taxon>
        <taxon>Actinomycetota</taxon>
        <taxon>Actinomycetes</taxon>
        <taxon>Propionibacteriales</taxon>
        <taxon>Nocardioidaceae</taxon>
        <taxon>Aeromicrobium</taxon>
    </lineage>
</organism>
<dbReference type="EMBL" id="CP011502">
    <property type="protein sequence ID" value="ALX04034.1"/>
    <property type="molecule type" value="Genomic_DNA"/>
</dbReference>
<gene>
    <name evidence="3" type="ORF">AERYTH_04640</name>
</gene>
<dbReference type="AlphaFoldDB" id="A0A0U4D757"/>
<feature type="region of interest" description="Disordered" evidence="1">
    <location>
        <begin position="1"/>
        <end position="24"/>
    </location>
</feature>
<dbReference type="PATRIC" id="fig|2041.4.peg.964"/>
<reference evidence="3 4" key="1">
    <citation type="journal article" date="1991" name="Int. J. Syst. Bacteriol.">
        <title>Description of the erythromycin-producing bacterium Arthrobacter sp. strain NRRL B-3381 as Aeromicrobium erythreum gen. nov., sp. nov.</title>
        <authorList>
            <person name="Miller E.S."/>
            <person name="Woese C.R."/>
            <person name="Brenner S."/>
        </authorList>
    </citation>
    <scope>NUCLEOTIDE SEQUENCE [LARGE SCALE GENOMIC DNA]</scope>
    <source>
        <strain evidence="3 4">AR18</strain>
    </source>
</reference>
<keyword evidence="2" id="KW-0812">Transmembrane</keyword>
<accession>A0A0U4D757</accession>
<sequence>MDDQPDDDWSGSTRRPWYNPPMRTGGSETGVGAWRWAVLGIAVLVVAAIVVIVLVDQDVLPRAWAYAVLPVAIIAAAASRVVTTLKAKAATDRRTSRDPDGPDVDEP</sequence>
<evidence type="ECO:0000313" key="4">
    <source>
        <dbReference type="Proteomes" id="UP000067689"/>
    </source>
</evidence>
<dbReference type="Proteomes" id="UP000067689">
    <property type="component" value="Chromosome"/>
</dbReference>
<name>A0A0U4D757_9ACTN</name>
<feature type="region of interest" description="Disordered" evidence="1">
    <location>
        <begin position="86"/>
        <end position="107"/>
    </location>
</feature>
<evidence type="ECO:0000313" key="3">
    <source>
        <dbReference type="EMBL" id="ALX04034.1"/>
    </source>
</evidence>
<evidence type="ECO:0000256" key="2">
    <source>
        <dbReference type="SAM" id="Phobius"/>
    </source>
</evidence>
<keyword evidence="4" id="KW-1185">Reference proteome</keyword>
<dbReference type="OrthoDB" id="3749029at2"/>
<dbReference type="RefSeq" id="WP_067855273.1">
    <property type="nucleotide sequence ID" value="NZ_CP011502.1"/>
</dbReference>
<feature type="transmembrane region" description="Helical" evidence="2">
    <location>
        <begin position="33"/>
        <end position="56"/>
    </location>
</feature>
<dbReference type="KEGG" id="aer:AERYTH_04640"/>
<keyword evidence="2" id="KW-1133">Transmembrane helix</keyword>
<proteinExistence type="predicted"/>
<evidence type="ECO:0000256" key="1">
    <source>
        <dbReference type="SAM" id="MobiDB-lite"/>
    </source>
</evidence>
<feature type="transmembrane region" description="Helical" evidence="2">
    <location>
        <begin position="63"/>
        <end position="82"/>
    </location>
</feature>
<protein>
    <submittedName>
        <fullName evidence="3">Uncharacterized protein</fullName>
    </submittedName>
</protein>
<feature type="compositionally biased region" description="Basic and acidic residues" evidence="1">
    <location>
        <begin position="89"/>
        <end position="100"/>
    </location>
</feature>